<dbReference type="EMBL" id="CAFBNH010000008">
    <property type="protein sequence ID" value="CAB4952747.1"/>
    <property type="molecule type" value="Genomic_DNA"/>
</dbReference>
<feature type="region of interest" description="Disordered" evidence="1">
    <location>
        <begin position="131"/>
        <end position="153"/>
    </location>
</feature>
<proteinExistence type="predicted"/>
<dbReference type="EMBL" id="CAEZZW010000008">
    <property type="protein sequence ID" value="CAB4787432.1"/>
    <property type="molecule type" value="Genomic_DNA"/>
</dbReference>
<dbReference type="EMBL" id="CAEZXO010000007">
    <property type="protein sequence ID" value="CAB4699654.1"/>
    <property type="molecule type" value="Genomic_DNA"/>
</dbReference>
<dbReference type="EMBL" id="CAFBLD010000009">
    <property type="protein sequence ID" value="CAB4875797.1"/>
    <property type="molecule type" value="Genomic_DNA"/>
</dbReference>
<dbReference type="EMBL" id="CAEZYM010000019">
    <property type="protein sequence ID" value="CAB4733659.1"/>
    <property type="molecule type" value="Genomic_DNA"/>
</dbReference>
<dbReference type="AlphaFoldDB" id="A0A6J6WRE7"/>
<feature type="region of interest" description="Disordered" evidence="1">
    <location>
        <begin position="222"/>
        <end position="256"/>
    </location>
</feature>
<evidence type="ECO:0000313" key="5">
    <source>
        <dbReference type="EMBL" id="CAB4787432.1"/>
    </source>
</evidence>
<evidence type="ECO:0000313" key="9">
    <source>
        <dbReference type="EMBL" id="CAB4974947.1"/>
    </source>
</evidence>
<reference evidence="5" key="1">
    <citation type="submission" date="2020-05" db="EMBL/GenBank/DDBJ databases">
        <authorList>
            <person name="Chiriac C."/>
            <person name="Salcher M."/>
            <person name="Ghai R."/>
            <person name="Kavagutti S V."/>
        </authorList>
    </citation>
    <scope>NUCLEOTIDE SEQUENCE</scope>
</reference>
<feature type="compositionally biased region" description="Polar residues" evidence="1">
    <location>
        <begin position="222"/>
        <end position="235"/>
    </location>
</feature>
<accession>A0A6J6WRE7</accession>
<gene>
    <name evidence="3" type="ORF">UFOPK2510_01240</name>
    <name evidence="4" type="ORF">UFOPK2718_01436</name>
    <name evidence="5" type="ORF">UFOPK2936_01392</name>
    <name evidence="6" type="ORF">UFOPK3174_01555</name>
    <name evidence="7" type="ORF">UFOPK3328_01345</name>
    <name evidence="8" type="ORF">UFOPK3779_01331</name>
    <name evidence="9" type="ORF">UFOPK3913_00742</name>
    <name evidence="2" type="ORF">UFOPK4107_01259</name>
    <name evidence="10" type="ORF">UFOPK4403_01006</name>
</gene>
<evidence type="ECO:0000256" key="1">
    <source>
        <dbReference type="SAM" id="MobiDB-lite"/>
    </source>
</evidence>
<evidence type="ECO:0000313" key="8">
    <source>
        <dbReference type="EMBL" id="CAB4952747.1"/>
    </source>
</evidence>
<evidence type="ECO:0000313" key="10">
    <source>
        <dbReference type="EMBL" id="CAB5073873.1"/>
    </source>
</evidence>
<evidence type="ECO:0000313" key="3">
    <source>
        <dbReference type="EMBL" id="CAB4699654.1"/>
    </source>
</evidence>
<dbReference type="EMBL" id="CAFBQX010000005">
    <property type="protein sequence ID" value="CAB5073873.1"/>
    <property type="molecule type" value="Genomic_DNA"/>
</dbReference>
<evidence type="ECO:0000313" key="6">
    <source>
        <dbReference type="EMBL" id="CAB4833910.1"/>
    </source>
</evidence>
<feature type="compositionally biased region" description="Polar residues" evidence="1">
    <location>
        <begin position="139"/>
        <end position="153"/>
    </location>
</feature>
<evidence type="ECO:0000313" key="7">
    <source>
        <dbReference type="EMBL" id="CAB4875797.1"/>
    </source>
</evidence>
<name>A0A6J6WRE7_9ZZZZ</name>
<sequence>MAQKKEPTPNKPVLSRVPLPVSDSALVIDLPDGQKLVIGKMNQGTVIEVATWRGVGRPDSRTNRMMFGMSSAEIDDDAGEAQISGSSKATPDGLVAKIWAYPVAIFMWLFNIKTKPKSRNGRQSAKTLIIEPKVEGPTNFPSTQSSGSTPEANSSVMPLAKKISIIISTSVAWLKIIGQAALNNGKKIMSFKNRKASTLSKPTPVQDQEIDDWLASITTKVRNTPSAAKVSQTAKTTEKVSLDSVSQRSKNNSRKR</sequence>
<dbReference type="EMBL" id="CAFABH010000060">
    <property type="protein sequence ID" value="CAB4833910.1"/>
    <property type="molecule type" value="Genomic_DNA"/>
</dbReference>
<organism evidence="5">
    <name type="scientific">freshwater metagenome</name>
    <dbReference type="NCBI Taxonomy" id="449393"/>
    <lineage>
        <taxon>unclassified sequences</taxon>
        <taxon>metagenomes</taxon>
        <taxon>ecological metagenomes</taxon>
    </lineage>
</organism>
<dbReference type="EMBL" id="CAESAE010000007">
    <property type="protein sequence ID" value="CAB4343444.1"/>
    <property type="molecule type" value="Genomic_DNA"/>
</dbReference>
<evidence type="ECO:0000313" key="4">
    <source>
        <dbReference type="EMBL" id="CAB4733659.1"/>
    </source>
</evidence>
<dbReference type="EMBL" id="CAFBOC010000006">
    <property type="protein sequence ID" value="CAB4974947.1"/>
    <property type="molecule type" value="Genomic_DNA"/>
</dbReference>
<evidence type="ECO:0000313" key="2">
    <source>
        <dbReference type="EMBL" id="CAB4343444.1"/>
    </source>
</evidence>
<protein>
    <submittedName>
        <fullName evidence="5">Unannotated protein</fullName>
    </submittedName>
</protein>